<evidence type="ECO:0000313" key="1">
    <source>
        <dbReference type="EMBL" id="XCD03613.1"/>
    </source>
</evidence>
<reference evidence="1" key="1">
    <citation type="submission" date="2024-03" db="EMBL/GenBank/DDBJ databases">
        <title>Diverse circular DNA viruses in blood, oral, and fecal samples of captive lemurs.</title>
        <authorList>
            <person name="Paietta E.N."/>
            <person name="Kraberger S."/>
            <person name="Lund M.C."/>
            <person name="Custer J.M."/>
            <person name="Vargas K.M."/>
            <person name="Ehmke E.E."/>
            <person name="Yoder A.D."/>
            <person name="Varsani A."/>
        </authorList>
    </citation>
    <scope>NUCLEOTIDE SEQUENCE</scope>
    <source>
        <strain evidence="1">Duke_21_1</strain>
    </source>
</reference>
<name>A0AAU8AUK0_9CAUD</name>
<organism evidence="1">
    <name type="scientific">Dulem virus 40</name>
    <dbReference type="NCBI Taxonomy" id="3145758"/>
    <lineage>
        <taxon>Viruses</taxon>
        <taxon>Duplodnaviria</taxon>
        <taxon>Heunggongvirae</taxon>
        <taxon>Uroviricota</taxon>
        <taxon>Caudoviricetes</taxon>
    </lineage>
</organism>
<protein>
    <submittedName>
        <fullName evidence="1">Uncharacterized protein</fullName>
    </submittedName>
</protein>
<proteinExistence type="predicted"/>
<sequence>MEKINGIIIEGKVYTLTDRRGWDCYSFDCDLCGYCHKDDASFRDRPCQIYDENTAFRHSPSQPNTIGVTFTPALC</sequence>
<accession>A0AAU8AUK0</accession>
<dbReference type="EMBL" id="PP511379">
    <property type="protein sequence ID" value="XCD03613.1"/>
    <property type="molecule type" value="Genomic_DNA"/>
</dbReference>